<comment type="caution">
    <text evidence="1">The sequence shown here is derived from an EMBL/GenBank/DDBJ whole genome shotgun (WGS) entry which is preliminary data.</text>
</comment>
<keyword evidence="2" id="KW-1185">Reference proteome</keyword>
<reference evidence="1" key="1">
    <citation type="journal article" date="2017" name="Nature">
        <title>The sunflower genome provides insights into oil metabolism, flowering and Asterid evolution.</title>
        <authorList>
            <person name="Badouin H."/>
            <person name="Gouzy J."/>
            <person name="Grassa C.J."/>
            <person name="Murat F."/>
            <person name="Staton S.E."/>
            <person name="Cottret L."/>
            <person name="Lelandais-Briere C."/>
            <person name="Owens G.L."/>
            <person name="Carrere S."/>
            <person name="Mayjonade B."/>
            <person name="Legrand L."/>
            <person name="Gill N."/>
            <person name="Kane N.C."/>
            <person name="Bowers J.E."/>
            <person name="Hubner S."/>
            <person name="Bellec A."/>
            <person name="Berard A."/>
            <person name="Berges H."/>
            <person name="Blanchet N."/>
            <person name="Boniface M.C."/>
            <person name="Brunel D."/>
            <person name="Catrice O."/>
            <person name="Chaidir N."/>
            <person name="Claudel C."/>
            <person name="Donnadieu C."/>
            <person name="Faraut T."/>
            <person name="Fievet G."/>
            <person name="Helmstetter N."/>
            <person name="King M."/>
            <person name="Knapp S.J."/>
            <person name="Lai Z."/>
            <person name="Le Paslier M.C."/>
            <person name="Lippi Y."/>
            <person name="Lorenzon L."/>
            <person name="Mandel J.R."/>
            <person name="Marage G."/>
            <person name="Marchand G."/>
            <person name="Marquand E."/>
            <person name="Bret-Mestries E."/>
            <person name="Morien E."/>
            <person name="Nambeesan S."/>
            <person name="Nguyen T."/>
            <person name="Pegot-Espagnet P."/>
            <person name="Pouilly N."/>
            <person name="Raftis F."/>
            <person name="Sallet E."/>
            <person name="Schiex T."/>
            <person name="Thomas J."/>
            <person name="Vandecasteele C."/>
            <person name="Vares D."/>
            <person name="Vear F."/>
            <person name="Vautrin S."/>
            <person name="Crespi M."/>
            <person name="Mangin B."/>
            <person name="Burke J.M."/>
            <person name="Salse J."/>
            <person name="Munos S."/>
            <person name="Vincourt P."/>
            <person name="Rieseberg L.H."/>
            <person name="Langlade N.B."/>
        </authorList>
    </citation>
    <scope>NUCLEOTIDE SEQUENCE</scope>
    <source>
        <tissue evidence="1">Leaves</tissue>
    </source>
</reference>
<gene>
    <name evidence="1" type="ORF">HanXRQr2_Chr10g0466001</name>
</gene>
<organism evidence="1 2">
    <name type="scientific">Helianthus annuus</name>
    <name type="common">Common sunflower</name>
    <dbReference type="NCBI Taxonomy" id="4232"/>
    <lineage>
        <taxon>Eukaryota</taxon>
        <taxon>Viridiplantae</taxon>
        <taxon>Streptophyta</taxon>
        <taxon>Embryophyta</taxon>
        <taxon>Tracheophyta</taxon>
        <taxon>Spermatophyta</taxon>
        <taxon>Magnoliopsida</taxon>
        <taxon>eudicotyledons</taxon>
        <taxon>Gunneridae</taxon>
        <taxon>Pentapetalae</taxon>
        <taxon>asterids</taxon>
        <taxon>campanulids</taxon>
        <taxon>Asterales</taxon>
        <taxon>Asteraceae</taxon>
        <taxon>Asteroideae</taxon>
        <taxon>Heliantheae alliance</taxon>
        <taxon>Heliantheae</taxon>
        <taxon>Helianthus</taxon>
    </lineage>
</organism>
<dbReference type="AlphaFoldDB" id="A0A9K3I1T7"/>
<name>A0A9K3I1T7_HELAN</name>
<protein>
    <submittedName>
        <fullName evidence="1">Uncharacterized protein</fullName>
    </submittedName>
</protein>
<reference evidence="1" key="2">
    <citation type="submission" date="2020-06" db="EMBL/GenBank/DDBJ databases">
        <title>Helianthus annuus Genome sequencing and assembly Release 2.</title>
        <authorList>
            <person name="Gouzy J."/>
            <person name="Langlade N."/>
            <person name="Munos S."/>
        </authorList>
    </citation>
    <scope>NUCLEOTIDE SEQUENCE</scope>
    <source>
        <tissue evidence="1">Leaves</tissue>
    </source>
</reference>
<accession>A0A9K3I1T7</accession>
<dbReference type="Proteomes" id="UP000215914">
    <property type="component" value="Unassembled WGS sequence"/>
</dbReference>
<evidence type="ECO:0000313" key="2">
    <source>
        <dbReference type="Proteomes" id="UP000215914"/>
    </source>
</evidence>
<dbReference type="EMBL" id="MNCJ02000325">
    <property type="protein sequence ID" value="KAF5788621.1"/>
    <property type="molecule type" value="Genomic_DNA"/>
</dbReference>
<evidence type="ECO:0000313" key="1">
    <source>
        <dbReference type="EMBL" id="KAF5788621.1"/>
    </source>
</evidence>
<sequence length="53" mass="6165">MDSHQLTVDKPVQDSKMQFKKWKPCENAITPTGCQNMAAQRWGRKLSISHHRN</sequence>
<proteinExistence type="predicted"/>
<dbReference type="Gramene" id="mRNA:HanXRQr2_Chr10g0466001">
    <property type="protein sequence ID" value="CDS:HanXRQr2_Chr10g0466001.1"/>
    <property type="gene ID" value="HanXRQr2_Chr10g0466001"/>
</dbReference>